<dbReference type="Pfam" id="PF00884">
    <property type="entry name" value="Sulfatase"/>
    <property type="match status" value="1"/>
</dbReference>
<comment type="similarity">
    <text evidence="7">Belongs to the phosphoethanolamine transferase family.</text>
</comment>
<proteinExistence type="inferred from homology"/>
<dbReference type="InterPro" id="IPR058130">
    <property type="entry name" value="PEA_transf_C"/>
</dbReference>
<evidence type="ECO:0000256" key="4">
    <source>
        <dbReference type="ARBA" id="ARBA00022692"/>
    </source>
</evidence>
<evidence type="ECO:0000256" key="3">
    <source>
        <dbReference type="ARBA" id="ARBA00022679"/>
    </source>
</evidence>
<feature type="domain" description="Sulfatase N-terminal" evidence="9">
    <location>
        <begin position="221"/>
        <end position="484"/>
    </location>
</feature>
<evidence type="ECO:0000256" key="8">
    <source>
        <dbReference type="SAM" id="Phobius"/>
    </source>
</evidence>
<dbReference type="Proteomes" id="UP000780345">
    <property type="component" value="Unassembled WGS sequence"/>
</dbReference>
<dbReference type="EMBL" id="JABZQQ010000074">
    <property type="protein sequence ID" value="MBF1265688.1"/>
    <property type="molecule type" value="Genomic_DNA"/>
</dbReference>
<dbReference type="PANTHER" id="PTHR30443">
    <property type="entry name" value="INNER MEMBRANE PROTEIN"/>
    <property type="match status" value="1"/>
</dbReference>
<comment type="subcellular location">
    <subcellularLocation>
        <location evidence="1">Cell membrane</location>
        <topology evidence="1">Multi-pass membrane protein</topology>
    </subcellularLocation>
</comment>
<evidence type="ECO:0000256" key="2">
    <source>
        <dbReference type="ARBA" id="ARBA00022475"/>
    </source>
</evidence>
<name>A0A930DK38_NEISI</name>
<feature type="transmembrane region" description="Helical" evidence="8">
    <location>
        <begin position="34"/>
        <end position="52"/>
    </location>
</feature>
<keyword evidence="4 8" id="KW-0812">Transmembrane</keyword>
<sequence>MDIKFKTLLSILGLFIFCLVACYATGYVQNIEEVYFYYVLGSVAAVILFLRIADGHPLVASRLFLFYVCSVTLYFPIGWLYGSPTYKIVGSLLETNLNEAAEFLHTIPISVYLLQAIFFILGLVTWKYVSRVFLRVGYWRKKKKIVLSVLLPIALSFSIVGNMLVDEEFNETTLVIPVNIIGFYYDLVSAPSQYFSKRQVVLEQAKKPSSWHIRKVAPKYKNYVLVIGESARSDYMNAYGFPLENTPFLSRTKGLLIDGYISAAETTIESLPKTLSLPQQSQNNIVSLAKQAGFQTAWLSNQGMLGFFANEISAYAVRSDYPWFTQRGDFRKSVSMSDRLLLPQMERVLKTDSEGRSRLIVLHLMGSHNDFCKRLDRDAERFVYQTEKLSCYVATIAQTDRLLKDVVKILDGKQESWSLVYFSDHGLKHTGRGAERTMIHGGDTRQSFTVPLVKISSDDTQHKIVKVQRSAFNFLRGFSYWTGIQTDELSVDGYDFFSGEPDLPSGSNNLDKVNRLPDDFIK</sequence>
<dbReference type="SUPFAM" id="SSF53649">
    <property type="entry name" value="Alkaline phosphatase-like"/>
    <property type="match status" value="1"/>
</dbReference>
<protein>
    <submittedName>
        <fullName evidence="10">Phosphoethanolamine transferase</fullName>
    </submittedName>
</protein>
<evidence type="ECO:0000256" key="6">
    <source>
        <dbReference type="ARBA" id="ARBA00023136"/>
    </source>
</evidence>
<evidence type="ECO:0000256" key="7">
    <source>
        <dbReference type="ARBA" id="ARBA00038481"/>
    </source>
</evidence>
<dbReference type="InterPro" id="IPR017850">
    <property type="entry name" value="Alkaline_phosphatase_core_sf"/>
</dbReference>
<keyword evidence="6 8" id="KW-0472">Membrane</keyword>
<evidence type="ECO:0000256" key="1">
    <source>
        <dbReference type="ARBA" id="ARBA00004651"/>
    </source>
</evidence>
<feature type="transmembrane region" description="Helical" evidence="8">
    <location>
        <begin position="64"/>
        <end position="83"/>
    </location>
</feature>
<dbReference type="AlphaFoldDB" id="A0A930DK38"/>
<dbReference type="CDD" id="cd16017">
    <property type="entry name" value="LptA"/>
    <property type="match status" value="1"/>
</dbReference>
<dbReference type="GO" id="GO:0009244">
    <property type="term" value="P:lipopolysaccharide core region biosynthetic process"/>
    <property type="evidence" value="ECO:0007669"/>
    <property type="project" value="TreeGrafter"/>
</dbReference>
<evidence type="ECO:0000256" key="5">
    <source>
        <dbReference type="ARBA" id="ARBA00022989"/>
    </source>
</evidence>
<gene>
    <name evidence="10" type="ORF">HXM80_08475</name>
</gene>
<evidence type="ECO:0000313" key="11">
    <source>
        <dbReference type="Proteomes" id="UP000780345"/>
    </source>
</evidence>
<keyword evidence="5 8" id="KW-1133">Transmembrane helix</keyword>
<organism evidence="10 11">
    <name type="scientific">Neisseria sicca</name>
    <dbReference type="NCBI Taxonomy" id="490"/>
    <lineage>
        <taxon>Bacteria</taxon>
        <taxon>Pseudomonadati</taxon>
        <taxon>Pseudomonadota</taxon>
        <taxon>Betaproteobacteria</taxon>
        <taxon>Neisseriales</taxon>
        <taxon>Neisseriaceae</taxon>
        <taxon>Neisseria</taxon>
    </lineage>
</organism>
<feature type="transmembrane region" description="Helical" evidence="8">
    <location>
        <begin position="145"/>
        <end position="165"/>
    </location>
</feature>
<feature type="transmembrane region" description="Helical" evidence="8">
    <location>
        <begin position="103"/>
        <end position="124"/>
    </location>
</feature>
<evidence type="ECO:0000313" key="10">
    <source>
        <dbReference type="EMBL" id="MBF1265688.1"/>
    </source>
</evidence>
<keyword evidence="2" id="KW-1003">Cell membrane</keyword>
<dbReference type="GO" id="GO:0016776">
    <property type="term" value="F:phosphotransferase activity, phosphate group as acceptor"/>
    <property type="evidence" value="ECO:0007669"/>
    <property type="project" value="TreeGrafter"/>
</dbReference>
<evidence type="ECO:0000259" key="9">
    <source>
        <dbReference type="Pfam" id="PF00884"/>
    </source>
</evidence>
<dbReference type="InterPro" id="IPR040423">
    <property type="entry name" value="PEA_transferase"/>
</dbReference>
<dbReference type="GO" id="GO:0005886">
    <property type="term" value="C:plasma membrane"/>
    <property type="evidence" value="ECO:0007669"/>
    <property type="project" value="UniProtKB-SubCell"/>
</dbReference>
<comment type="caution">
    <text evidence="10">The sequence shown here is derived from an EMBL/GenBank/DDBJ whole genome shotgun (WGS) entry which is preliminary data.</text>
</comment>
<reference evidence="10" key="1">
    <citation type="submission" date="2020-04" db="EMBL/GenBank/DDBJ databases">
        <title>Deep metagenomics examines the oral microbiome during advanced dental caries in children, revealing novel taxa and co-occurrences with host molecules.</title>
        <authorList>
            <person name="Baker J.L."/>
            <person name="Morton J.T."/>
            <person name="Dinis M."/>
            <person name="Alvarez R."/>
            <person name="Tran N.C."/>
            <person name="Knight R."/>
            <person name="Edlund A."/>
        </authorList>
    </citation>
    <scope>NUCLEOTIDE SEQUENCE</scope>
    <source>
        <strain evidence="10">JCVI_32_bin.62</strain>
    </source>
</reference>
<accession>A0A930DK38</accession>
<keyword evidence="3 10" id="KW-0808">Transferase</keyword>
<dbReference type="PANTHER" id="PTHR30443:SF4">
    <property type="entry name" value="PHOSPHOETHANOLAMINE TRANSFERASE OPGE-RELATED"/>
    <property type="match status" value="1"/>
</dbReference>
<dbReference type="InterPro" id="IPR000917">
    <property type="entry name" value="Sulfatase_N"/>
</dbReference>
<dbReference type="Gene3D" id="3.40.720.10">
    <property type="entry name" value="Alkaline Phosphatase, subunit A"/>
    <property type="match status" value="1"/>
</dbReference>